<dbReference type="Pfam" id="PF14635">
    <property type="entry name" value="HHH_7"/>
    <property type="match status" value="1"/>
</dbReference>
<dbReference type="Gene3D" id="3.30.505.10">
    <property type="entry name" value="SH2 domain"/>
    <property type="match status" value="2"/>
</dbReference>
<gene>
    <name evidence="13" type="ORF">A1Q1_03603</name>
</gene>
<keyword evidence="8" id="KW-0539">Nucleus</keyword>
<evidence type="ECO:0000256" key="10">
    <source>
        <dbReference type="ARBA" id="ARBA00093389"/>
    </source>
</evidence>
<dbReference type="PANTHER" id="PTHR10145">
    <property type="entry name" value="TRANSCRIPTION ELONGATION FACTOR SPT6"/>
    <property type="match status" value="1"/>
</dbReference>
<dbReference type="CDD" id="cd09918">
    <property type="entry name" value="SH2_Nterm_SPT6_like"/>
    <property type="match status" value="1"/>
</dbReference>
<keyword evidence="7" id="KW-0804">Transcription</keyword>
<dbReference type="Gene3D" id="1.10.10.2740">
    <property type="entry name" value="Spt6, Death-like domain"/>
    <property type="match status" value="1"/>
</dbReference>
<dbReference type="Pfam" id="PF14632">
    <property type="entry name" value="SPT6_acidic"/>
    <property type="match status" value="1"/>
</dbReference>
<dbReference type="FunFam" id="3.30.505.10:FF:000056">
    <property type="entry name" value="Transcription elongation factor Spt6"/>
    <property type="match status" value="1"/>
</dbReference>
<dbReference type="RefSeq" id="XP_014178876.1">
    <property type="nucleotide sequence ID" value="XM_014323401.1"/>
</dbReference>
<evidence type="ECO:0000259" key="12">
    <source>
        <dbReference type="PROSITE" id="PS50126"/>
    </source>
</evidence>
<dbReference type="InterPro" id="IPR037027">
    <property type="entry name" value="YqgF/RNaseH-like_dom_sf"/>
</dbReference>
<feature type="region of interest" description="Disordered" evidence="11">
    <location>
        <begin position="1480"/>
        <end position="1506"/>
    </location>
</feature>
<dbReference type="InterPro" id="IPR049540">
    <property type="entry name" value="Spt6-like_S1"/>
</dbReference>
<dbReference type="Pfam" id="PF21710">
    <property type="entry name" value="Spt6_S1"/>
    <property type="match status" value="1"/>
</dbReference>
<evidence type="ECO:0000256" key="3">
    <source>
        <dbReference type="ARBA" id="ARBA00009253"/>
    </source>
</evidence>
<comment type="function">
    <text evidence="10">Histone H3-H4 chaperone that plays a role in maintenance of chromatin structure during RNA polymerase II transcription elongation thereby repressing transcription initiation from cryptic promoters. Mediates the reassembly of nucleosomes onto the promoters of at least a selected set of genes during repression; the nucleosome reassembly is essential for transcriptional repression. Essential for viability.</text>
</comment>
<dbReference type="GO" id="GO:0005694">
    <property type="term" value="C:chromosome"/>
    <property type="evidence" value="ECO:0007669"/>
    <property type="project" value="UniProtKB-SubCell"/>
</dbReference>
<dbReference type="InterPro" id="IPR028088">
    <property type="entry name" value="Spt6_HTH_DNA-bd_dom"/>
</dbReference>
<evidence type="ECO:0000313" key="14">
    <source>
        <dbReference type="Proteomes" id="UP000002748"/>
    </source>
</evidence>
<sequence>MSDREASSEGEGDDIRPFGEGDPDRDSSDESDEDDPEEARRIAEGFIVDEDDEDDSEDDEEERRRKRKERRKKRKRRERERRQREEEEISEDDLELLNENLGGGRPLKRLRHRGSESDDNIPRLQDMFDDEDERRRSDDESDMGDFIEEDEEEEQNRNETEEERRARRREEKRIRREQARARPELAGVNQESWDEIYDVFGDGHDYDWALEGEEGVEEDEDEPKKKDLRLEDVFDPAEIKARRLQDEDRAIAHMDRPERHQVINSTLSDNPIIAPDSIFPPPDLAARWAHDKISPRTRYIFCGLDAQWPMPSPEDPYPQPAKRRPDLLDDYQKAVSEALNMMFVQHLEVPYLWHYKRDSFGVLEAQGQSSVQFLDGDELWELYNLGQKYRAIWERVQSLKEQWRKIKERKPDLEDEYLEKTLLSTVCLRNIETAAEGADWLAYTYASELRAIKEEAAAEEGTKRLPERQSGGKIRDGPVLKLAEAFGISVPTVALVFNETDGDPASLSNPEKMPLALAEEFSGEGTPFYTPEDALKAAKEILINDFAHDPTIRQQARDFVEALGTVTVTPTERGMASIDAYHAYYPFKFLTDKPIPNFKDSAQFLHLLKAEEEGLITISISAPEESTKEFISALSRCAQSKDYSELAVSWNAERGQVIDTAFRKHYLPAACRWIKEQLRTDAETWVCDQARLTLEDRCNVRPFASNRMRPGEVPNVLAITIGQGTKKDAVIGVLLGDDGNIRASYKFDNLRDADPRRTFMDVVERQRPDVIAIAGLSVETARLRNDAQSALREIVIEQSGLQPPQPEDYSSHDDYQMELSRFNDSLGNRMTPLIMVNDETARLYMNSTDAAQEHPELPVNGRYALALARYTQNPLNAYARVGKQLTALTFVDLHQKLVPEEKLLLALERGLVNAVAICGLELNITANSPYQRYMLPYIAGLGPRKANQLANAISQSGGHVMNRMALPETNTLGPTVFENVAGFLYISADLKDFSQLEAGDTTDQPEPLDMTRIHPEDYEFAQKMCQDALDLDAEDVADQHKSAVVVTLMNDEDRGKKLRDLNIDDFAFNLQRQGEGNKRHALGEIVSELVHWHADRRPPFYIPDDWQILTMLTGESSRTINRGLQVTATVRKALSSRVFCTLESGIEAVLEREYVSDNDDVNSCDDVFKPRQAIKAVIIDVDPVRFEVRLSTRASDMSQSVPFIAPFRQDEFNDEGRMAMAEEAAAAKRRRQAGSVKRVVNHPNWHVMNSGQAEQFLAPLQRGDVVVRPSSKGADHLAVTWKVDEDVYQHIDVQEIDKPNEYALGRILRIANKYSYSDLDDLIINHVKAIVRKFDEVQMHEKFKNEGELESFLKNYVQAHPGRSTYGFCIDSDHPGYLKLSFLNKSTKDGGQIQTWHVKVLPGAYQLNNAEVPGVTELCNAFKAQYSARLDEQGLGGRTPGVRMAARTPMHGGRTPGGRTPGMPMRGAATPMYGGRTPMHGGGGRMPPPPQGYPPQGGYPPPGYGGDYGRGGGGMMGRNGGY</sequence>
<dbReference type="Gene3D" id="1.10.3500.10">
    <property type="entry name" value="Tex N-terminal region-like"/>
    <property type="match status" value="1"/>
</dbReference>
<accession>J6ESN7</accession>
<dbReference type="InterPro" id="IPR035420">
    <property type="entry name" value="Spt6_SH2"/>
</dbReference>
<feature type="compositionally biased region" description="Acidic residues" evidence="11">
    <location>
        <begin position="139"/>
        <end position="154"/>
    </location>
</feature>
<keyword evidence="5" id="KW-0158">Chromosome</keyword>
<dbReference type="GO" id="GO:0031491">
    <property type="term" value="F:nucleosome binding"/>
    <property type="evidence" value="ECO:0007669"/>
    <property type="project" value="TreeGrafter"/>
</dbReference>
<dbReference type="InterPro" id="IPR012337">
    <property type="entry name" value="RNaseH-like_sf"/>
</dbReference>
<organism evidence="13 14">
    <name type="scientific">Trichosporon asahii var. asahii (strain ATCC 90039 / CBS 2479 / JCM 2466 / KCTC 7840 / NBRC 103889/ NCYC 2677 / UAMH 7654)</name>
    <name type="common">Yeast</name>
    <dbReference type="NCBI Taxonomy" id="1186058"/>
    <lineage>
        <taxon>Eukaryota</taxon>
        <taxon>Fungi</taxon>
        <taxon>Dikarya</taxon>
        <taxon>Basidiomycota</taxon>
        <taxon>Agaricomycotina</taxon>
        <taxon>Tremellomycetes</taxon>
        <taxon>Trichosporonales</taxon>
        <taxon>Trichosporonaceae</taxon>
        <taxon>Trichosporon</taxon>
    </lineage>
</organism>
<dbReference type="Gene3D" id="2.40.50.140">
    <property type="entry name" value="Nucleic acid-binding proteins"/>
    <property type="match status" value="1"/>
</dbReference>
<evidence type="ECO:0000256" key="7">
    <source>
        <dbReference type="ARBA" id="ARBA00023163"/>
    </source>
</evidence>
<dbReference type="KEGG" id="tasa:A1Q1_03603"/>
<feature type="compositionally biased region" description="Acidic residues" evidence="11">
    <location>
        <begin position="86"/>
        <end position="96"/>
    </location>
</feature>
<evidence type="ECO:0000256" key="11">
    <source>
        <dbReference type="SAM" id="MobiDB-lite"/>
    </source>
</evidence>
<feature type="compositionally biased region" description="Acidic residues" evidence="11">
    <location>
        <begin position="47"/>
        <end position="61"/>
    </location>
</feature>
<evidence type="ECO:0000256" key="4">
    <source>
        <dbReference type="ARBA" id="ARBA00020248"/>
    </source>
</evidence>
<dbReference type="OrthoDB" id="995477at2759"/>
<protein>
    <recommendedName>
        <fullName evidence="4">Transcription elongation factor SPT6</fullName>
    </recommendedName>
    <alternativeName>
        <fullName evidence="9">Chromatin elongation factor SPT6</fullName>
    </alternativeName>
</protein>
<dbReference type="InterPro" id="IPR003029">
    <property type="entry name" value="S1_domain"/>
</dbReference>
<dbReference type="VEuPathDB" id="FungiDB:A1Q1_03603"/>
<feature type="region of interest" description="Disordered" evidence="11">
    <location>
        <begin position="1433"/>
        <end position="1464"/>
    </location>
</feature>
<dbReference type="InterPro" id="IPR023319">
    <property type="entry name" value="Tex-like_HTH_dom_sf"/>
</dbReference>
<dbReference type="SUPFAM" id="SSF47781">
    <property type="entry name" value="RuvA domain 2-like"/>
    <property type="match status" value="2"/>
</dbReference>
<evidence type="ECO:0000256" key="2">
    <source>
        <dbReference type="ARBA" id="ARBA00004286"/>
    </source>
</evidence>
<dbReference type="InterPro" id="IPR042066">
    <property type="entry name" value="Spt6_death-like"/>
</dbReference>
<dbReference type="Pfam" id="PF14639">
    <property type="entry name" value="YqgF"/>
    <property type="match status" value="2"/>
</dbReference>
<comment type="subcellular location">
    <subcellularLocation>
        <location evidence="2">Chromosome</location>
    </subcellularLocation>
    <subcellularLocation>
        <location evidence="1">Nucleus</location>
    </subcellularLocation>
</comment>
<evidence type="ECO:0000256" key="8">
    <source>
        <dbReference type="ARBA" id="ARBA00023242"/>
    </source>
</evidence>
<feature type="compositionally biased region" description="Pro residues" evidence="11">
    <location>
        <begin position="1486"/>
        <end position="1503"/>
    </location>
</feature>
<dbReference type="InterPro" id="IPR035019">
    <property type="entry name" value="Spt6_SH2_N"/>
</dbReference>
<dbReference type="Gene3D" id="1.10.10.650">
    <property type="entry name" value="RuvA domain 2-like"/>
    <property type="match status" value="1"/>
</dbReference>
<dbReference type="Gene3D" id="3.30.420.140">
    <property type="entry name" value="YqgF/RNase H-like domain"/>
    <property type="match status" value="1"/>
</dbReference>
<dbReference type="InterPro" id="IPR032706">
    <property type="entry name" value="Spt6_HHH"/>
</dbReference>
<dbReference type="Pfam" id="PF22706">
    <property type="entry name" value="Tex_central_region"/>
    <property type="match status" value="1"/>
</dbReference>
<dbReference type="InterPro" id="IPR023323">
    <property type="entry name" value="Tex-like_dom_sf"/>
</dbReference>
<dbReference type="SMART" id="SM00316">
    <property type="entry name" value="S1"/>
    <property type="match status" value="1"/>
</dbReference>
<feature type="region of interest" description="Disordered" evidence="11">
    <location>
        <begin position="1"/>
        <end position="187"/>
    </location>
</feature>
<dbReference type="GO" id="GO:0034728">
    <property type="term" value="P:nucleosome organization"/>
    <property type="evidence" value="ECO:0007669"/>
    <property type="project" value="TreeGrafter"/>
</dbReference>
<dbReference type="InterPro" id="IPR036860">
    <property type="entry name" value="SH2_dom_sf"/>
</dbReference>
<dbReference type="InterPro" id="IPR012340">
    <property type="entry name" value="NA-bd_OB-fold"/>
</dbReference>
<dbReference type="HOGENOM" id="CLU_001680_0_1_1"/>
<evidence type="ECO:0000256" key="9">
    <source>
        <dbReference type="ARBA" id="ARBA00029871"/>
    </source>
</evidence>
<dbReference type="CDD" id="cd09928">
    <property type="entry name" value="SH2_Cterm_SPT6_like"/>
    <property type="match status" value="1"/>
</dbReference>
<dbReference type="GO" id="GO:0003677">
    <property type="term" value="F:DNA binding"/>
    <property type="evidence" value="ECO:0007669"/>
    <property type="project" value="InterPro"/>
</dbReference>
<reference evidence="13 14" key="1">
    <citation type="journal article" date="2012" name="Eukaryot. Cell">
        <title>Draft genome sequence of CBS 2479, the standard type strain of Trichosporon asahii.</title>
        <authorList>
            <person name="Yang R.Y."/>
            <person name="Li H.T."/>
            <person name="Zhu H."/>
            <person name="Zhou G.P."/>
            <person name="Wang M."/>
            <person name="Wang L."/>
        </authorList>
    </citation>
    <scope>NUCLEOTIDE SEQUENCE [LARGE SCALE GENOMIC DNA]</scope>
    <source>
        <strain evidence="14">ATCC 90039 / CBS 2479 / JCM 2466 / KCTC 7840 / NCYC 2677 / UAMH 7654</strain>
    </source>
</reference>
<proteinExistence type="inferred from homology"/>
<dbReference type="Pfam" id="PF17674">
    <property type="entry name" value="HHH_9"/>
    <property type="match status" value="1"/>
</dbReference>
<dbReference type="CDD" id="cd00164">
    <property type="entry name" value="S1_like"/>
    <property type="match status" value="1"/>
</dbReference>
<dbReference type="InterPro" id="IPR041692">
    <property type="entry name" value="HHH_9"/>
</dbReference>
<dbReference type="InterPro" id="IPR035018">
    <property type="entry name" value="Spt6_SH2_C"/>
</dbReference>
<dbReference type="EMBL" id="ALBS01000238">
    <property type="protein sequence ID" value="EJT47544.1"/>
    <property type="molecule type" value="Genomic_DNA"/>
</dbReference>
<feature type="compositionally biased region" description="Basic and acidic residues" evidence="11">
    <location>
        <begin position="155"/>
        <end position="183"/>
    </location>
</feature>
<dbReference type="GeneID" id="25987116"/>
<evidence type="ECO:0000256" key="5">
    <source>
        <dbReference type="ARBA" id="ARBA00022454"/>
    </source>
</evidence>
<dbReference type="SUPFAM" id="SSF158832">
    <property type="entry name" value="Tex N-terminal region-like"/>
    <property type="match status" value="1"/>
</dbReference>
<evidence type="ECO:0000256" key="1">
    <source>
        <dbReference type="ARBA" id="ARBA00004123"/>
    </source>
</evidence>
<dbReference type="GO" id="GO:0042393">
    <property type="term" value="F:histone binding"/>
    <property type="evidence" value="ECO:0007669"/>
    <property type="project" value="TreeGrafter"/>
</dbReference>
<evidence type="ECO:0000256" key="6">
    <source>
        <dbReference type="ARBA" id="ARBA00022999"/>
    </source>
</evidence>
<dbReference type="FunFam" id="1.10.10.2740:FF:000002">
    <property type="entry name" value="Transcription elongation factor Spt6"/>
    <property type="match status" value="1"/>
</dbReference>
<dbReference type="PROSITE" id="PS50126">
    <property type="entry name" value="S1"/>
    <property type="match status" value="1"/>
</dbReference>
<dbReference type="InterPro" id="IPR055179">
    <property type="entry name" value="Tex-like_central_region"/>
</dbReference>
<evidence type="ECO:0000313" key="13">
    <source>
        <dbReference type="EMBL" id="EJT47544.1"/>
    </source>
</evidence>
<dbReference type="SMART" id="SM00252">
    <property type="entry name" value="SH2"/>
    <property type="match status" value="1"/>
</dbReference>
<dbReference type="PANTHER" id="PTHR10145:SF6">
    <property type="entry name" value="TRANSCRIPTION ELONGATION FACTOR SPT6"/>
    <property type="match status" value="1"/>
</dbReference>
<dbReference type="InterPro" id="IPR028231">
    <property type="entry name" value="Spt6_YqgF"/>
</dbReference>
<dbReference type="InterPro" id="IPR028083">
    <property type="entry name" value="Spt6_acidic_N_dom"/>
</dbReference>
<comment type="similarity">
    <text evidence="3">Belongs to the SPT6 family.</text>
</comment>
<dbReference type="SUPFAM" id="SSF55550">
    <property type="entry name" value="SH2 domain"/>
    <property type="match status" value="1"/>
</dbReference>
<dbReference type="InterPro" id="IPR017072">
    <property type="entry name" value="TF_Spt6"/>
</dbReference>
<comment type="caution">
    <text evidence="13">The sequence shown here is derived from an EMBL/GenBank/DDBJ whole genome shotgun (WGS) entry which is preliminary data.</text>
</comment>
<dbReference type="GO" id="GO:0140673">
    <property type="term" value="P:transcription elongation-coupled chromatin remodeling"/>
    <property type="evidence" value="ECO:0007669"/>
    <property type="project" value="InterPro"/>
</dbReference>
<dbReference type="Gene3D" id="1.10.150.850">
    <property type="entry name" value="Spt6, helix-hairpin-helix domain"/>
    <property type="match status" value="1"/>
</dbReference>
<feature type="compositionally biased region" description="Basic and acidic residues" evidence="11">
    <location>
        <begin position="1"/>
        <end position="28"/>
    </location>
</feature>
<dbReference type="Pfam" id="PF14641">
    <property type="entry name" value="HTH_44"/>
    <property type="match status" value="1"/>
</dbReference>
<dbReference type="GO" id="GO:0008023">
    <property type="term" value="C:transcription elongation factor complex"/>
    <property type="evidence" value="ECO:0007669"/>
    <property type="project" value="TreeGrafter"/>
</dbReference>
<dbReference type="SUPFAM" id="SSF53098">
    <property type="entry name" value="Ribonuclease H-like"/>
    <property type="match status" value="1"/>
</dbReference>
<dbReference type="Proteomes" id="UP000002748">
    <property type="component" value="Unassembled WGS sequence"/>
</dbReference>
<dbReference type="Pfam" id="PF14633">
    <property type="entry name" value="SH2_2"/>
    <property type="match status" value="1"/>
</dbReference>
<name>J6ESN7_TRIAS</name>
<dbReference type="InterPro" id="IPR000980">
    <property type="entry name" value="SH2"/>
</dbReference>
<keyword evidence="6" id="KW-0727">SH2 domain</keyword>
<feature type="compositionally biased region" description="Basic residues" evidence="11">
    <location>
        <begin position="64"/>
        <end position="79"/>
    </location>
</feature>
<dbReference type="InterPro" id="IPR010994">
    <property type="entry name" value="RuvA_2-like"/>
</dbReference>
<feature type="domain" description="S1 motif" evidence="12">
    <location>
        <begin position="1123"/>
        <end position="1193"/>
    </location>
</feature>
<dbReference type="SUPFAM" id="SSF50249">
    <property type="entry name" value="Nucleic acid-binding proteins"/>
    <property type="match status" value="1"/>
</dbReference>